<proteinExistence type="predicted"/>
<organism evidence="2 3">
    <name type="scientific">Ephemerocybe angulata</name>
    <dbReference type="NCBI Taxonomy" id="980116"/>
    <lineage>
        <taxon>Eukaryota</taxon>
        <taxon>Fungi</taxon>
        <taxon>Dikarya</taxon>
        <taxon>Basidiomycota</taxon>
        <taxon>Agaricomycotina</taxon>
        <taxon>Agaricomycetes</taxon>
        <taxon>Agaricomycetidae</taxon>
        <taxon>Agaricales</taxon>
        <taxon>Agaricineae</taxon>
        <taxon>Psathyrellaceae</taxon>
        <taxon>Ephemerocybe</taxon>
    </lineage>
</organism>
<accession>A0A8H5C382</accession>
<dbReference type="Proteomes" id="UP000541558">
    <property type="component" value="Unassembled WGS sequence"/>
</dbReference>
<dbReference type="AlphaFoldDB" id="A0A8H5C382"/>
<sequence length="247" mass="27998">MFYRVYTFSGRSRSIAVYLGLQFIGIFSAMLILLLKFLENVEYTRWPGRLCTPIVADNSRIGEVFILLLLSSVVVVMAIMIYMALCRHRGLNSALLKVFYRDGVFYFFLLFARFDSRNLATIVCNFVASEGYHFLLIQNLKIRRLRSRYPIDKDAPTPPRHRLGATCQDGSTFVVQSSAWRTELPIDDRILGTFKQRNRSGYIVYDIAPPAPANDYTGIVTFGSAHWQGVRDGMAGFYASAPKSNSA</sequence>
<evidence type="ECO:0000313" key="2">
    <source>
        <dbReference type="EMBL" id="KAF5334385.1"/>
    </source>
</evidence>
<comment type="caution">
    <text evidence="2">The sequence shown here is derived from an EMBL/GenBank/DDBJ whole genome shotgun (WGS) entry which is preliminary data.</text>
</comment>
<dbReference type="EMBL" id="JAACJK010000070">
    <property type="protein sequence ID" value="KAF5334385.1"/>
    <property type="molecule type" value="Genomic_DNA"/>
</dbReference>
<feature type="transmembrane region" description="Helical" evidence="1">
    <location>
        <begin position="15"/>
        <end position="38"/>
    </location>
</feature>
<keyword evidence="1" id="KW-0472">Membrane</keyword>
<keyword evidence="1" id="KW-0812">Transmembrane</keyword>
<evidence type="ECO:0000256" key="1">
    <source>
        <dbReference type="SAM" id="Phobius"/>
    </source>
</evidence>
<keyword evidence="3" id="KW-1185">Reference proteome</keyword>
<evidence type="ECO:0000313" key="3">
    <source>
        <dbReference type="Proteomes" id="UP000541558"/>
    </source>
</evidence>
<gene>
    <name evidence="2" type="ORF">D9611_013571</name>
</gene>
<name>A0A8H5C382_9AGAR</name>
<dbReference type="OrthoDB" id="3350812at2759"/>
<reference evidence="2 3" key="1">
    <citation type="journal article" date="2020" name="ISME J.">
        <title>Uncovering the hidden diversity of litter-decomposition mechanisms in mushroom-forming fungi.</title>
        <authorList>
            <person name="Floudas D."/>
            <person name="Bentzer J."/>
            <person name="Ahren D."/>
            <person name="Johansson T."/>
            <person name="Persson P."/>
            <person name="Tunlid A."/>
        </authorList>
    </citation>
    <scope>NUCLEOTIDE SEQUENCE [LARGE SCALE GENOMIC DNA]</scope>
    <source>
        <strain evidence="2 3">CBS 175.51</strain>
    </source>
</reference>
<keyword evidence="1" id="KW-1133">Transmembrane helix</keyword>
<feature type="transmembrane region" description="Helical" evidence="1">
    <location>
        <begin position="64"/>
        <end position="86"/>
    </location>
</feature>
<protein>
    <submittedName>
        <fullName evidence="2">Uncharacterized protein</fullName>
    </submittedName>
</protein>